<dbReference type="OrthoDB" id="8635520at2"/>
<dbReference type="PROSITE" id="PS50995">
    <property type="entry name" value="HTH_MARR_2"/>
    <property type="match status" value="1"/>
</dbReference>
<protein>
    <submittedName>
        <fullName evidence="2">MarR family transcriptional regulator</fullName>
    </submittedName>
</protein>
<comment type="caution">
    <text evidence="2">The sequence shown here is derived from an EMBL/GenBank/DDBJ whole genome shotgun (WGS) entry which is preliminary data.</text>
</comment>
<dbReference type="PANTHER" id="PTHR33164:SF99">
    <property type="entry name" value="MARR FAMILY REGULATORY PROTEIN"/>
    <property type="match status" value="1"/>
</dbReference>
<sequence>MHDAPGAWLSAEEERAWRTFFETQILFWRRMARELQQDTGLSEPDFALLAALLEAPGGSLRPYELSEVTDFEKSRLHHHLTRMVGRGLITRSADPGNSRAAIITLTPEGRAAITAAFPHRAAHIRRWLLEPLSPAQRAALTEISDRMGGPLRGDPQAS</sequence>
<dbReference type="GO" id="GO:0003700">
    <property type="term" value="F:DNA-binding transcription factor activity"/>
    <property type="evidence" value="ECO:0007669"/>
    <property type="project" value="InterPro"/>
</dbReference>
<accession>A0A3N1CXA6</accession>
<keyword evidence="3" id="KW-1185">Reference proteome</keyword>
<dbReference type="Gene3D" id="1.10.10.10">
    <property type="entry name" value="Winged helix-like DNA-binding domain superfamily/Winged helix DNA-binding domain"/>
    <property type="match status" value="1"/>
</dbReference>
<evidence type="ECO:0000313" key="3">
    <source>
        <dbReference type="Proteomes" id="UP000272400"/>
    </source>
</evidence>
<dbReference type="EMBL" id="RJKE01000001">
    <property type="protein sequence ID" value="ROO85865.1"/>
    <property type="molecule type" value="Genomic_DNA"/>
</dbReference>
<dbReference type="RefSeq" id="WP_123665319.1">
    <property type="nucleotide sequence ID" value="NZ_RJKE01000001.1"/>
</dbReference>
<dbReference type="SUPFAM" id="SSF46785">
    <property type="entry name" value="Winged helix' DNA-binding domain"/>
    <property type="match status" value="1"/>
</dbReference>
<dbReference type="AlphaFoldDB" id="A0A3N1CXA6"/>
<dbReference type="InterPro" id="IPR039422">
    <property type="entry name" value="MarR/SlyA-like"/>
</dbReference>
<dbReference type="InterPro" id="IPR036390">
    <property type="entry name" value="WH_DNA-bd_sf"/>
</dbReference>
<feature type="domain" description="HTH marR-type" evidence="1">
    <location>
        <begin position="1"/>
        <end position="149"/>
    </location>
</feature>
<name>A0A3N1CXA6_9ACTN</name>
<proteinExistence type="predicted"/>
<dbReference type="InterPro" id="IPR036388">
    <property type="entry name" value="WH-like_DNA-bd_sf"/>
</dbReference>
<dbReference type="PANTHER" id="PTHR33164">
    <property type="entry name" value="TRANSCRIPTIONAL REGULATOR, MARR FAMILY"/>
    <property type="match status" value="1"/>
</dbReference>
<evidence type="ECO:0000313" key="2">
    <source>
        <dbReference type="EMBL" id="ROO85865.1"/>
    </source>
</evidence>
<evidence type="ECO:0000259" key="1">
    <source>
        <dbReference type="PROSITE" id="PS50995"/>
    </source>
</evidence>
<dbReference type="SMART" id="SM00347">
    <property type="entry name" value="HTH_MARR"/>
    <property type="match status" value="1"/>
</dbReference>
<organism evidence="2 3">
    <name type="scientific">Actinocorallia herbida</name>
    <dbReference type="NCBI Taxonomy" id="58109"/>
    <lineage>
        <taxon>Bacteria</taxon>
        <taxon>Bacillati</taxon>
        <taxon>Actinomycetota</taxon>
        <taxon>Actinomycetes</taxon>
        <taxon>Streptosporangiales</taxon>
        <taxon>Thermomonosporaceae</taxon>
        <taxon>Actinocorallia</taxon>
    </lineage>
</organism>
<gene>
    <name evidence="2" type="ORF">EDD29_3416</name>
</gene>
<dbReference type="InterPro" id="IPR000835">
    <property type="entry name" value="HTH_MarR-typ"/>
</dbReference>
<dbReference type="Pfam" id="PF12802">
    <property type="entry name" value="MarR_2"/>
    <property type="match status" value="1"/>
</dbReference>
<reference evidence="2 3" key="1">
    <citation type="submission" date="2018-11" db="EMBL/GenBank/DDBJ databases">
        <title>Sequencing the genomes of 1000 actinobacteria strains.</title>
        <authorList>
            <person name="Klenk H.-P."/>
        </authorList>
    </citation>
    <scope>NUCLEOTIDE SEQUENCE [LARGE SCALE GENOMIC DNA]</scope>
    <source>
        <strain evidence="2 3">DSM 44254</strain>
    </source>
</reference>
<dbReference type="GO" id="GO:0006950">
    <property type="term" value="P:response to stress"/>
    <property type="evidence" value="ECO:0007669"/>
    <property type="project" value="TreeGrafter"/>
</dbReference>
<dbReference type="Proteomes" id="UP000272400">
    <property type="component" value="Unassembled WGS sequence"/>
</dbReference>